<reference evidence="1 2" key="1">
    <citation type="submission" date="2021-02" db="EMBL/GenBank/DDBJ databases">
        <authorList>
            <person name="Jung H.S."/>
            <person name="Chun B.H."/>
            <person name="Jeon C.O."/>
        </authorList>
    </citation>
    <scope>NUCLEOTIDE SEQUENCE [LARGE SCALE GENOMIC DNA]</scope>
    <source>
        <strain evidence="1 2">LMG 25203</strain>
    </source>
</reference>
<comment type="caution">
    <text evidence="1">The sequence shown here is derived from an EMBL/GenBank/DDBJ whole genome shotgun (WGS) entry which is preliminary data.</text>
</comment>
<evidence type="ECO:0000313" key="1">
    <source>
        <dbReference type="EMBL" id="MBM6500910.1"/>
    </source>
</evidence>
<protein>
    <submittedName>
        <fullName evidence="1">Uncharacterized protein</fullName>
    </submittedName>
</protein>
<organism evidence="1 2">
    <name type="scientific">Flavobacterium macrobrachii</name>
    <dbReference type="NCBI Taxonomy" id="591204"/>
    <lineage>
        <taxon>Bacteria</taxon>
        <taxon>Pseudomonadati</taxon>
        <taxon>Bacteroidota</taxon>
        <taxon>Flavobacteriia</taxon>
        <taxon>Flavobacteriales</taxon>
        <taxon>Flavobacteriaceae</taxon>
        <taxon>Flavobacterium</taxon>
    </lineage>
</organism>
<proteinExistence type="predicted"/>
<dbReference type="EMBL" id="JACSOD020000509">
    <property type="protein sequence ID" value="MBM6500910.1"/>
    <property type="molecule type" value="Genomic_DNA"/>
</dbReference>
<keyword evidence="2" id="KW-1185">Reference proteome</keyword>
<sequence length="139" mass="16417">MLDNFELTCYNYSPTERINWVSVDDTYKKKTLFVALLYNSNKKKENYFLTLFMLADEHKEKFTLLVRGNLNNWYSQKILGRTLTVEEYKDCINLLLGQLDVERNDLINAKMKNAEIRLSVLLNPTSRSKKHKSKFTPNL</sequence>
<dbReference type="Proteomes" id="UP000759529">
    <property type="component" value="Unassembled WGS sequence"/>
</dbReference>
<accession>A0ABS2D163</accession>
<gene>
    <name evidence="1" type="ORF">H9X54_016585</name>
</gene>
<evidence type="ECO:0000313" key="2">
    <source>
        <dbReference type="Proteomes" id="UP000759529"/>
    </source>
</evidence>
<name>A0ABS2D163_9FLAO</name>
<dbReference type="RefSeq" id="WP_187656022.1">
    <property type="nucleotide sequence ID" value="NZ_JACSOD020000509.1"/>
</dbReference>